<name>A0A964XQN4_9PROT</name>
<gene>
    <name evidence="1" type="ORF">EBV32_04860</name>
</gene>
<dbReference type="EMBL" id="RGET01000110">
    <property type="protein sequence ID" value="NBN88398.1"/>
    <property type="molecule type" value="Genomic_DNA"/>
</dbReference>
<dbReference type="Proteomes" id="UP000713222">
    <property type="component" value="Unassembled WGS sequence"/>
</dbReference>
<evidence type="ECO:0000313" key="1">
    <source>
        <dbReference type="EMBL" id="NBN88398.1"/>
    </source>
</evidence>
<protein>
    <recommendedName>
        <fullName evidence="3">Terminase</fullName>
    </recommendedName>
</protein>
<proteinExistence type="predicted"/>
<sequence>MNPTGKLIVVGTRVAAVDLYKELRNPDRYPGGLVPWTYLAMPALLETHEDANKWVTLWPYSDQPFDGQTEDQKNEDGLYPRWNGKHLYAERQAMDASTWALIYQQQDISDDAIFDPVCVKGSIDGMRKSGRLVPGHPGHPRDLSGFSFICGLDPAMVGDTAAVCYAIDRITHKRYVVDAIKITRPTPAQIRQLITDWTNVYTPSEWIVERNAFQSFLTQDEGIRQFLASKGTLLREHHTGNNKWDSGFGVASMSTLFGTKQQDGKHHRDNLIHLPNDQKSIFITL</sequence>
<organism evidence="1 2">
    <name type="scientific">Candidatus Fonsibacter lacus</name>
    <dbReference type="NCBI Taxonomy" id="2576439"/>
    <lineage>
        <taxon>Bacteria</taxon>
        <taxon>Pseudomonadati</taxon>
        <taxon>Pseudomonadota</taxon>
        <taxon>Alphaproteobacteria</taxon>
        <taxon>Candidatus Pelagibacterales</taxon>
        <taxon>Candidatus Pelagibacterales incertae sedis</taxon>
        <taxon>Candidatus Fonsibacter</taxon>
    </lineage>
</organism>
<reference evidence="1" key="1">
    <citation type="submission" date="2018-10" db="EMBL/GenBank/DDBJ databases">
        <title>Iterative Subtractive Binning of Freshwater Chronoseries Metagenomes Recovers Nearly Complete Genomes from over Four Hundred Novel Species.</title>
        <authorList>
            <person name="Rodriguez-R L.M."/>
            <person name="Tsementzi D."/>
            <person name="Luo C."/>
            <person name="Konstantinidis K.T."/>
        </authorList>
    </citation>
    <scope>NUCLEOTIDE SEQUENCE</scope>
    <source>
        <strain evidence="1">WB7_6_001</strain>
    </source>
</reference>
<evidence type="ECO:0000313" key="2">
    <source>
        <dbReference type="Proteomes" id="UP000713222"/>
    </source>
</evidence>
<evidence type="ECO:0008006" key="3">
    <source>
        <dbReference type="Google" id="ProtNLM"/>
    </source>
</evidence>
<comment type="caution">
    <text evidence="1">The sequence shown here is derived from an EMBL/GenBank/DDBJ whole genome shotgun (WGS) entry which is preliminary data.</text>
</comment>
<accession>A0A964XQN4</accession>
<dbReference type="AlphaFoldDB" id="A0A964XQN4"/>